<protein>
    <recommendedName>
        <fullName evidence="4">Protein kinase domain-containing protein</fullName>
    </recommendedName>
</protein>
<evidence type="ECO:0000313" key="2">
    <source>
        <dbReference type="EMBL" id="RIB22259.1"/>
    </source>
</evidence>
<evidence type="ECO:0000256" key="1">
    <source>
        <dbReference type="SAM" id="MobiDB-lite"/>
    </source>
</evidence>
<dbReference type="EMBL" id="QKWP01000317">
    <property type="protein sequence ID" value="RIB22259.1"/>
    <property type="molecule type" value="Genomic_DNA"/>
</dbReference>
<dbReference type="OrthoDB" id="2441719at2759"/>
<dbReference type="Proteomes" id="UP000266673">
    <property type="component" value="Unassembled WGS sequence"/>
</dbReference>
<dbReference type="Gene3D" id="1.10.510.10">
    <property type="entry name" value="Transferase(Phosphotransferase) domain 1"/>
    <property type="match status" value="1"/>
</dbReference>
<evidence type="ECO:0000313" key="3">
    <source>
        <dbReference type="Proteomes" id="UP000266673"/>
    </source>
</evidence>
<dbReference type="SUPFAM" id="SSF56112">
    <property type="entry name" value="Protein kinase-like (PK-like)"/>
    <property type="match status" value="1"/>
</dbReference>
<comment type="caution">
    <text evidence="2">The sequence shown here is derived from an EMBL/GenBank/DDBJ whole genome shotgun (WGS) entry which is preliminary data.</text>
</comment>
<organism evidence="2 3">
    <name type="scientific">Gigaspora rosea</name>
    <dbReference type="NCBI Taxonomy" id="44941"/>
    <lineage>
        <taxon>Eukaryota</taxon>
        <taxon>Fungi</taxon>
        <taxon>Fungi incertae sedis</taxon>
        <taxon>Mucoromycota</taxon>
        <taxon>Glomeromycotina</taxon>
        <taxon>Glomeromycetes</taxon>
        <taxon>Diversisporales</taxon>
        <taxon>Gigasporaceae</taxon>
        <taxon>Gigaspora</taxon>
    </lineage>
</organism>
<keyword evidence="3" id="KW-1185">Reference proteome</keyword>
<evidence type="ECO:0008006" key="4">
    <source>
        <dbReference type="Google" id="ProtNLM"/>
    </source>
</evidence>
<gene>
    <name evidence="2" type="ORF">C2G38_2174387</name>
</gene>
<sequence length="146" mass="16370">MADQIALLKDILDKLDNAHRCAYIHADFHNGNILQDQQSYIADLRLAKKKDDNASESETYILGYHLEWELSGEVVSRDIDKSKELEKQKSIWQDPSKKVAKIFDSATRTRILETGAGELDDMTFGGEGPQPGRLSCTGGKGPMFRN</sequence>
<name>A0A397VMM1_9GLOM</name>
<dbReference type="AlphaFoldDB" id="A0A397VMM1"/>
<proteinExistence type="predicted"/>
<feature type="region of interest" description="Disordered" evidence="1">
    <location>
        <begin position="122"/>
        <end position="146"/>
    </location>
</feature>
<dbReference type="InterPro" id="IPR011009">
    <property type="entry name" value="Kinase-like_dom_sf"/>
</dbReference>
<reference evidence="2 3" key="1">
    <citation type="submission" date="2018-06" db="EMBL/GenBank/DDBJ databases">
        <title>Comparative genomics reveals the genomic features of Rhizophagus irregularis, R. cerebriforme, R. diaphanum and Gigaspora rosea, and their symbiotic lifestyle signature.</title>
        <authorList>
            <person name="Morin E."/>
            <person name="San Clemente H."/>
            <person name="Chen E.C.H."/>
            <person name="De La Providencia I."/>
            <person name="Hainaut M."/>
            <person name="Kuo A."/>
            <person name="Kohler A."/>
            <person name="Murat C."/>
            <person name="Tang N."/>
            <person name="Roy S."/>
            <person name="Loubradou J."/>
            <person name="Henrissat B."/>
            <person name="Grigoriev I.V."/>
            <person name="Corradi N."/>
            <person name="Roux C."/>
            <person name="Martin F.M."/>
        </authorList>
    </citation>
    <scope>NUCLEOTIDE SEQUENCE [LARGE SCALE GENOMIC DNA]</scope>
    <source>
        <strain evidence="2 3">DAOM 194757</strain>
    </source>
</reference>
<accession>A0A397VMM1</accession>